<name>A0A075KB04_9GAMM</name>
<dbReference type="InterPro" id="IPR023614">
    <property type="entry name" value="Porin_dom_sf"/>
</dbReference>
<evidence type="ECO:0000259" key="2">
    <source>
        <dbReference type="Pfam" id="PF13372"/>
    </source>
</evidence>
<dbReference type="Gene3D" id="2.40.160.10">
    <property type="entry name" value="Porin"/>
    <property type="match status" value="1"/>
</dbReference>
<evidence type="ECO:0000313" key="4">
    <source>
        <dbReference type="Proteomes" id="UP000027987"/>
    </source>
</evidence>
<organism evidence="3 4">
    <name type="scientific">Dyella japonica A8</name>
    <dbReference type="NCBI Taxonomy" id="1217721"/>
    <lineage>
        <taxon>Bacteria</taxon>
        <taxon>Pseudomonadati</taxon>
        <taxon>Pseudomonadota</taxon>
        <taxon>Gammaproteobacteria</taxon>
        <taxon>Lysobacterales</taxon>
        <taxon>Rhodanobacteraceae</taxon>
        <taxon>Dyella</taxon>
    </lineage>
</organism>
<keyword evidence="1" id="KW-0732">Signal</keyword>
<dbReference type="AlphaFoldDB" id="A0A075KB04"/>
<keyword evidence="4" id="KW-1185">Reference proteome</keyword>
<reference evidence="3 4" key="1">
    <citation type="submission" date="2014-07" db="EMBL/GenBank/DDBJ databases">
        <title>Complete Genome Sequence of Dyella japonica Strain A8 Isolated from Malaysian Tropical Soil.</title>
        <authorList>
            <person name="Hui R.K.H."/>
            <person name="Chen J.-W."/>
            <person name="Chan K.-G."/>
            <person name="Leung F.C.C."/>
        </authorList>
    </citation>
    <scope>NUCLEOTIDE SEQUENCE [LARGE SCALE GENOMIC DNA]</scope>
    <source>
        <strain evidence="3 4">A8</strain>
    </source>
</reference>
<dbReference type="Pfam" id="PF13372">
    <property type="entry name" value="Alginate_exp"/>
    <property type="match status" value="1"/>
</dbReference>
<evidence type="ECO:0000256" key="1">
    <source>
        <dbReference type="SAM" id="SignalP"/>
    </source>
</evidence>
<dbReference type="HOGENOM" id="CLU_045097_0_0_6"/>
<dbReference type="InterPro" id="IPR025388">
    <property type="entry name" value="Alginate_export_dom"/>
</dbReference>
<evidence type="ECO:0000313" key="3">
    <source>
        <dbReference type="EMBL" id="AIF49413.1"/>
    </source>
</evidence>
<dbReference type="EMBL" id="CP008884">
    <property type="protein sequence ID" value="AIF49413.1"/>
    <property type="molecule type" value="Genomic_DNA"/>
</dbReference>
<accession>A0A075KB04</accession>
<proteinExistence type="predicted"/>
<sequence>MKCIGFFQRCFAMSAWLGMSAAAFAQSGDPPDSGVQLEWNARLRHEQVDAAAYAPHAYADTLRLRLGIRSQVGHGWSYGIEGAGTASAEDHYNSGANGQVRYPSITDPSGAELNQAWLAWQGGTLGAKVGRQEVVLDNQRWVGNVAWRQFEQTFDAVALSWKPSAAWWLQYDWLERVNRVAGPEALNPLARHRDLNTHLLHAAWSQGRQQVTGYGYLHKDKDVATASTATYGVRWTGKTPADGGFGWSVEGAHQVGYANNPLSFAHDYWLVEPSWTQWGVTGKLGWEFLGGDGRTALQTPLASLHAFNGWDDQFAVTPAGGLQDYYLTLNGPLGRTGAGRRFAWTVAYHEFHADRGNARYGSEWDASLSYTVMPGLQALLKAADYRADRFGHDDTKLWLQLEWIGKQSL</sequence>
<dbReference type="Proteomes" id="UP000027987">
    <property type="component" value="Chromosome"/>
</dbReference>
<dbReference type="PATRIC" id="fig|1217721.7.peg.4134"/>
<dbReference type="RefSeq" id="WP_019467043.1">
    <property type="nucleotide sequence ID" value="NZ_ALOY01000181.1"/>
</dbReference>
<dbReference type="OrthoDB" id="9767539at2"/>
<dbReference type="KEGG" id="dja:HY57_20185"/>
<feature type="chain" id="PRO_5001707652" description="Alginate export domain-containing protein" evidence="1">
    <location>
        <begin position="26"/>
        <end position="409"/>
    </location>
</feature>
<dbReference type="STRING" id="1217721.HY57_20185"/>
<feature type="signal peptide" evidence="1">
    <location>
        <begin position="1"/>
        <end position="25"/>
    </location>
</feature>
<protein>
    <recommendedName>
        <fullName evidence="2">Alginate export domain-containing protein</fullName>
    </recommendedName>
</protein>
<feature type="domain" description="Alginate export" evidence="2">
    <location>
        <begin position="63"/>
        <end position="303"/>
    </location>
</feature>
<gene>
    <name evidence="3" type="ORF">HY57_20185</name>
</gene>